<feature type="domain" description="PKD" evidence="6">
    <location>
        <begin position="794"/>
        <end position="847"/>
    </location>
</feature>
<evidence type="ECO:0000256" key="5">
    <source>
        <dbReference type="ARBA" id="ARBA00023136"/>
    </source>
</evidence>
<dbReference type="InterPro" id="IPR000601">
    <property type="entry name" value="PKD_dom"/>
</dbReference>
<dbReference type="InterPro" id="IPR026444">
    <property type="entry name" value="Secre_tail"/>
</dbReference>
<dbReference type="PANTHER" id="PTHR46730:SF1">
    <property type="entry name" value="PLAT DOMAIN-CONTAINING PROTEIN"/>
    <property type="match status" value="1"/>
</dbReference>
<feature type="domain" description="PKD" evidence="6">
    <location>
        <begin position="543"/>
        <end position="584"/>
    </location>
</feature>
<dbReference type="InterPro" id="IPR022409">
    <property type="entry name" value="PKD/Chitinase_dom"/>
</dbReference>
<evidence type="ECO:0000256" key="4">
    <source>
        <dbReference type="ARBA" id="ARBA00022989"/>
    </source>
</evidence>
<dbReference type="GO" id="GO:0006816">
    <property type="term" value="P:calcium ion transport"/>
    <property type="evidence" value="ECO:0007669"/>
    <property type="project" value="TreeGrafter"/>
</dbReference>
<name>A0AAE3R748_9BACT</name>
<dbReference type="EMBL" id="JASJOU010000006">
    <property type="protein sequence ID" value="MDJ1502660.1"/>
    <property type="molecule type" value="Genomic_DNA"/>
</dbReference>
<sequence length="1108" mass="121078">MKLFTLSKPWQVFVVWIAFFFAISTSKAQCPRPSFTLPDTVCIGENITISNTSTGATLYSWDFCNGDLKKVPTYKLVTALPSLSSLALGITTVKDGANWYSFVTDFEYNTIIRLDYGNNLNNTPTINNLGNPGGLLSLPDQMKLIKIGNEWFGIVGDLTTSSSNTEDIVRLYFGDKLTNIPTASYITSLHGLLEIPRGLEIVNDNGEYISVILNHKSNTFTIVNFGNTLANNPTNDKIIVTSPVQDVPQGSGIMKVSIKRYCNKWIGVAASFNNKLFLLEFGERLFSSPRVTEITNASPFGTALTSVSLVVDESNIHAIVTQFDTQVIDFNFGQDIQNTPSIKRIFNFEATEIAGPDIVSENSETFFIGLRYTDKEVVKAVYSDCNASITSSELAIPSVISYSQSGWQKIMLTSTDNQNGVSYYTDSVFVRPLIDSDFKVSNQCVNQAVTFTAAGAVEGNTIVSYFWDFGDGQTSTQNPVQHIYATAKDYPVSLTLRDLCNKTYKTTKSVKIYQSSTADIELPTTSCSYQTLQFKDASTVIDDPIVKWEWKFSDNTTSTEQNPVHKFTSSGTQTVSLTITGQSGCQTNVIKSILLQEGANIAFSFSQACLGNKTQFVDETTFGSGTNLVSRSWDFGDNSTPSTEQNPSHTYSQIGTYLVTLTIENSTGCSVALTKSVTIYSLPTPVFSTALACAGEATQFTDESIANNGSIQQWDWNFGDSQSAENSSTSPNPIHAFTSAGTYQVKLKVTNSFGCIDSLTKSITVIASPVANFTAQSNCNTREVIFTNTSQPPSGGSIISWYWDFGDNSTPSTEQNPSHTYSQIGTYTVQLTVTSASRCTNTLTKTVAAGGVGISISPDTTVCANTTVVFKSDIISTNDPVTTWRWNFGTLGEFVVEQPSITIPKTLTSLTVNLTVTTSSGCTSSLSKTIPVLPSSNSIFTYNQSSTDPLTISFINQSTNASQYVWDFGDNIKSTEMSPIHTYSQPGIYEVILTSFHQNGCEAVVTQKIPLNISTINNLLIFPNPISKDLLSNVKVGFSLSEKRPVYFEIYTTTGALIQKTTLTNTQINFNAFTLLEIFPSLSVTNKGMYLLILRYGDSVQVQKFIVQ</sequence>
<dbReference type="InterPro" id="IPR035986">
    <property type="entry name" value="PKD_dom_sf"/>
</dbReference>
<dbReference type="SMART" id="SM00089">
    <property type="entry name" value="PKD"/>
    <property type="match status" value="7"/>
</dbReference>
<evidence type="ECO:0000313" key="7">
    <source>
        <dbReference type="EMBL" id="MDJ1502660.1"/>
    </source>
</evidence>
<feature type="domain" description="PKD" evidence="6">
    <location>
        <begin position="459"/>
        <end position="512"/>
    </location>
</feature>
<dbReference type="RefSeq" id="WP_314512856.1">
    <property type="nucleotide sequence ID" value="NZ_JASJOU010000006.1"/>
</dbReference>
<accession>A0AAE3R748</accession>
<dbReference type="NCBIfam" id="TIGR04183">
    <property type="entry name" value="Por_Secre_tail"/>
    <property type="match status" value="1"/>
</dbReference>
<keyword evidence="5" id="KW-0472">Membrane</keyword>
<feature type="domain" description="PKD" evidence="6">
    <location>
        <begin position="694"/>
        <end position="772"/>
    </location>
</feature>
<dbReference type="CDD" id="cd00146">
    <property type="entry name" value="PKD"/>
    <property type="match status" value="6"/>
</dbReference>
<dbReference type="Proteomes" id="UP001232063">
    <property type="component" value="Unassembled WGS sequence"/>
</dbReference>
<dbReference type="PANTHER" id="PTHR46730">
    <property type="entry name" value="POLYCYSTIN-1"/>
    <property type="match status" value="1"/>
</dbReference>
<comment type="subcellular location">
    <subcellularLocation>
        <location evidence="1">Membrane</location>
        <topology evidence="1">Multi-pass membrane protein</topology>
    </subcellularLocation>
</comment>
<keyword evidence="2" id="KW-0812">Transmembrane</keyword>
<dbReference type="AlphaFoldDB" id="A0AAE3R748"/>
<feature type="domain" description="PKD" evidence="6">
    <location>
        <begin position="956"/>
        <end position="1009"/>
    </location>
</feature>
<evidence type="ECO:0000313" key="8">
    <source>
        <dbReference type="Proteomes" id="UP001232063"/>
    </source>
</evidence>
<evidence type="ECO:0000256" key="1">
    <source>
        <dbReference type="ARBA" id="ARBA00004141"/>
    </source>
</evidence>
<keyword evidence="4" id="KW-1133">Transmembrane helix</keyword>
<keyword evidence="3" id="KW-0677">Repeat</keyword>
<dbReference type="Pfam" id="PF18911">
    <property type="entry name" value="PKD_4"/>
    <property type="match status" value="6"/>
</dbReference>
<evidence type="ECO:0000256" key="3">
    <source>
        <dbReference type="ARBA" id="ARBA00022737"/>
    </source>
</evidence>
<dbReference type="GO" id="GO:0005886">
    <property type="term" value="C:plasma membrane"/>
    <property type="evidence" value="ECO:0007669"/>
    <property type="project" value="TreeGrafter"/>
</dbReference>
<dbReference type="GO" id="GO:0005261">
    <property type="term" value="F:monoatomic cation channel activity"/>
    <property type="evidence" value="ECO:0007669"/>
    <property type="project" value="TreeGrafter"/>
</dbReference>
<evidence type="ECO:0000256" key="2">
    <source>
        <dbReference type="ARBA" id="ARBA00022692"/>
    </source>
</evidence>
<dbReference type="PROSITE" id="PS50093">
    <property type="entry name" value="PKD"/>
    <property type="match status" value="6"/>
</dbReference>
<protein>
    <submittedName>
        <fullName evidence="7">PKD domain-containing protein</fullName>
    </submittedName>
</protein>
<organism evidence="7 8">
    <name type="scientific">Xanthocytophaga agilis</name>
    <dbReference type="NCBI Taxonomy" id="3048010"/>
    <lineage>
        <taxon>Bacteria</taxon>
        <taxon>Pseudomonadati</taxon>
        <taxon>Bacteroidota</taxon>
        <taxon>Cytophagia</taxon>
        <taxon>Cytophagales</taxon>
        <taxon>Rhodocytophagaceae</taxon>
        <taxon>Xanthocytophaga</taxon>
    </lineage>
</organism>
<dbReference type="Gene3D" id="2.60.40.10">
    <property type="entry name" value="Immunoglobulins"/>
    <property type="match status" value="7"/>
</dbReference>
<proteinExistence type="predicted"/>
<reference evidence="7" key="1">
    <citation type="submission" date="2023-05" db="EMBL/GenBank/DDBJ databases">
        <authorList>
            <person name="Zhang X."/>
        </authorList>
    </citation>
    <scope>NUCLEOTIDE SEQUENCE</scope>
    <source>
        <strain evidence="7">BD1B2-1</strain>
    </source>
</reference>
<comment type="caution">
    <text evidence="7">The sequence shown here is derived from an EMBL/GenBank/DDBJ whole genome shotgun (WGS) entry which is preliminary data.</text>
</comment>
<evidence type="ECO:0000259" key="6">
    <source>
        <dbReference type="PROSITE" id="PS50093"/>
    </source>
</evidence>
<dbReference type="InterPro" id="IPR013783">
    <property type="entry name" value="Ig-like_fold"/>
</dbReference>
<keyword evidence="8" id="KW-1185">Reference proteome</keyword>
<dbReference type="SUPFAM" id="SSF49299">
    <property type="entry name" value="PKD domain"/>
    <property type="match status" value="7"/>
</dbReference>
<gene>
    <name evidence="7" type="ORF">QNI22_18475</name>
</gene>
<feature type="domain" description="PKD" evidence="6">
    <location>
        <begin position="623"/>
        <end position="679"/>
    </location>
</feature>